<comment type="caution">
    <text evidence="10">The sequence shown here is derived from an EMBL/GenBank/DDBJ whole genome shotgun (WGS) entry which is preliminary data.</text>
</comment>
<keyword evidence="5 8" id="KW-0812">Transmembrane</keyword>
<comment type="subcellular location">
    <subcellularLocation>
        <location evidence="8">Cell membrane</location>
        <topology evidence="8">Multi-pass membrane protein</topology>
    </subcellularLocation>
    <subcellularLocation>
        <location evidence="1">Membrane</location>
        <topology evidence="1">Multi-pass membrane protein</topology>
    </subcellularLocation>
</comment>
<evidence type="ECO:0000256" key="3">
    <source>
        <dbReference type="ARBA" id="ARBA00022475"/>
    </source>
</evidence>
<evidence type="ECO:0000256" key="2">
    <source>
        <dbReference type="ARBA" id="ARBA00022428"/>
    </source>
</evidence>
<comment type="function">
    <text evidence="8">Conversion of 1,4-dihydroxy-2-naphthoate (DHNA) to demethylmenaquinone (DMK).</text>
</comment>
<dbReference type="RefSeq" id="WP_204468798.1">
    <property type="nucleotide sequence ID" value="NZ_JACLYU010000008.1"/>
</dbReference>
<dbReference type="InterPro" id="IPR026046">
    <property type="entry name" value="UBIAD1"/>
</dbReference>
<evidence type="ECO:0000256" key="8">
    <source>
        <dbReference type="HAMAP-Rule" id="MF_01937"/>
    </source>
</evidence>
<proteinExistence type="inferred from homology"/>
<dbReference type="GO" id="GO:0009234">
    <property type="term" value="P:menaquinone biosynthetic process"/>
    <property type="evidence" value="ECO:0007669"/>
    <property type="project" value="UniProtKB-UniRule"/>
</dbReference>
<reference evidence="10" key="2">
    <citation type="journal article" date="2021" name="Sci. Rep.">
        <title>The distribution of antibiotic resistance genes in chicken gut microbiota commensals.</title>
        <authorList>
            <person name="Juricova H."/>
            <person name="Matiasovicova J."/>
            <person name="Kubasova T."/>
            <person name="Cejkova D."/>
            <person name="Rychlik I."/>
        </authorList>
    </citation>
    <scope>NUCLEOTIDE SEQUENCE</scope>
    <source>
        <strain evidence="10">An836</strain>
    </source>
</reference>
<gene>
    <name evidence="8 10" type="primary">menA</name>
    <name evidence="10" type="ORF">H7U32_05570</name>
</gene>
<protein>
    <recommendedName>
        <fullName evidence="8 9">1,4-dihydroxy-2-naphthoate octaprenyltransferase</fullName>
        <shortName evidence="8">DHNA-octaprenyltransferase</shortName>
        <ecNumber evidence="8 9">2.5.1.74</ecNumber>
    </recommendedName>
</protein>
<feature type="transmembrane region" description="Helical" evidence="8">
    <location>
        <begin position="129"/>
        <end position="149"/>
    </location>
</feature>
<evidence type="ECO:0000256" key="4">
    <source>
        <dbReference type="ARBA" id="ARBA00022679"/>
    </source>
</evidence>
<evidence type="ECO:0000256" key="9">
    <source>
        <dbReference type="NCBIfam" id="TIGR00751"/>
    </source>
</evidence>
<keyword evidence="11" id="KW-1185">Reference proteome</keyword>
<keyword evidence="6 8" id="KW-1133">Transmembrane helix</keyword>
<name>A0A938WVU0_9BIFI</name>
<feature type="transmembrane region" description="Helical" evidence="8">
    <location>
        <begin position="14"/>
        <end position="33"/>
    </location>
</feature>
<dbReference type="GO" id="GO:0005886">
    <property type="term" value="C:plasma membrane"/>
    <property type="evidence" value="ECO:0007669"/>
    <property type="project" value="UniProtKB-SubCell"/>
</dbReference>
<keyword evidence="4 8" id="KW-0808">Transferase</keyword>
<dbReference type="PANTHER" id="PTHR13929:SF0">
    <property type="entry name" value="UBIA PRENYLTRANSFERASE DOMAIN-CONTAINING PROTEIN 1"/>
    <property type="match status" value="1"/>
</dbReference>
<dbReference type="HAMAP" id="MF_01937">
    <property type="entry name" value="MenA_1"/>
    <property type="match status" value="1"/>
</dbReference>
<feature type="transmembrane region" description="Helical" evidence="8">
    <location>
        <begin position="339"/>
        <end position="361"/>
    </location>
</feature>
<comment type="similarity">
    <text evidence="8">Belongs to the MenA family. Type 1 subfamily.</text>
</comment>
<dbReference type="Pfam" id="PF01040">
    <property type="entry name" value="UbiA"/>
    <property type="match status" value="1"/>
</dbReference>
<dbReference type="GO" id="GO:0042371">
    <property type="term" value="P:vitamin K biosynthetic process"/>
    <property type="evidence" value="ECO:0007669"/>
    <property type="project" value="TreeGrafter"/>
</dbReference>
<feature type="transmembrane region" description="Helical" evidence="8">
    <location>
        <begin position="210"/>
        <end position="229"/>
    </location>
</feature>
<feature type="transmembrane region" description="Helical" evidence="8">
    <location>
        <begin position="250"/>
        <end position="272"/>
    </location>
</feature>
<keyword evidence="2 8" id="KW-0474">Menaquinone biosynthesis</keyword>
<dbReference type="InterPro" id="IPR044878">
    <property type="entry name" value="UbiA_sf"/>
</dbReference>
<dbReference type="Proteomes" id="UP000718821">
    <property type="component" value="Unassembled WGS sequence"/>
</dbReference>
<evidence type="ECO:0000313" key="11">
    <source>
        <dbReference type="Proteomes" id="UP000718821"/>
    </source>
</evidence>
<evidence type="ECO:0000256" key="5">
    <source>
        <dbReference type="ARBA" id="ARBA00022692"/>
    </source>
</evidence>
<evidence type="ECO:0000256" key="1">
    <source>
        <dbReference type="ARBA" id="ARBA00004141"/>
    </source>
</evidence>
<keyword evidence="3 8" id="KW-1003">Cell membrane</keyword>
<accession>A0A938WVU0</accession>
<dbReference type="NCBIfam" id="TIGR00751">
    <property type="entry name" value="menA"/>
    <property type="match status" value="1"/>
</dbReference>
<evidence type="ECO:0000256" key="7">
    <source>
        <dbReference type="ARBA" id="ARBA00023136"/>
    </source>
</evidence>
<feature type="transmembrane region" description="Helical" evidence="8">
    <location>
        <begin position="155"/>
        <end position="174"/>
    </location>
</feature>
<dbReference type="AlphaFoldDB" id="A0A938WVU0"/>
<comment type="pathway">
    <text evidence="8">Quinol/quinone metabolism; menaquinone biosynthesis; menaquinol from 1,4-dihydroxy-2-naphthoate: step 1/2.</text>
</comment>
<sequence>MDAMTWVRGARPQTLPLGLAPVLVGAALSWSWVMRAPMGGSQFHAPCPTFGGRPPYSPDGEQGICVTSWQWFLAVTVLCAVVAVGLQVAANYINDYADGIRGADNGRGGSEKGGDAPTRLVASGVDPRSVLLAAGIAAAVACAAGLGVVALTGNWWFVVLGAICLAAAWAYTGGRHPYGYAGLGEAAAFVFFGLVPTLGTQVALMDGIQFTGLVGATMCGCFAAAVMMVNNLRDVDADLAHGKRTLMTRLGSWHGTTLYRGAMMVGVMAMLLRTVPSLVALPRDANRCHAMVVADARYACLVRGLMPMAVLELAAAVFTVLAVLTGVRAARALTRRRFAAALPLTSKTALLAALAVAGTALF</sequence>
<dbReference type="Gene3D" id="1.10.357.140">
    <property type="entry name" value="UbiA prenyltransferase"/>
    <property type="match status" value="1"/>
</dbReference>
<organism evidence="10 11">
    <name type="scientific">Bifidobacterium pullorum subsp. saeculare</name>
    <dbReference type="NCBI Taxonomy" id="78257"/>
    <lineage>
        <taxon>Bacteria</taxon>
        <taxon>Bacillati</taxon>
        <taxon>Actinomycetota</taxon>
        <taxon>Actinomycetes</taxon>
        <taxon>Bifidobacteriales</taxon>
        <taxon>Bifidobacteriaceae</taxon>
        <taxon>Bifidobacterium</taxon>
    </lineage>
</organism>
<feature type="transmembrane region" description="Helical" evidence="8">
    <location>
        <begin position="186"/>
        <end position="204"/>
    </location>
</feature>
<dbReference type="InterPro" id="IPR000537">
    <property type="entry name" value="UbiA_prenyltransferase"/>
</dbReference>
<feature type="transmembrane region" description="Helical" evidence="8">
    <location>
        <begin position="71"/>
        <end position="93"/>
    </location>
</feature>
<dbReference type="CDD" id="cd13962">
    <property type="entry name" value="PT_UbiA_UBIAD1"/>
    <property type="match status" value="1"/>
</dbReference>
<evidence type="ECO:0000256" key="6">
    <source>
        <dbReference type="ARBA" id="ARBA00022989"/>
    </source>
</evidence>
<reference evidence="10" key="1">
    <citation type="submission" date="2020-08" db="EMBL/GenBank/DDBJ databases">
        <authorList>
            <person name="Cejkova D."/>
            <person name="Kubasova T."/>
            <person name="Jahodarova E."/>
            <person name="Rychlik I."/>
        </authorList>
    </citation>
    <scope>NUCLEOTIDE SEQUENCE</scope>
    <source>
        <strain evidence="10">An836</strain>
    </source>
</reference>
<keyword evidence="7 8" id="KW-0472">Membrane</keyword>
<dbReference type="EMBL" id="JACLYU010000008">
    <property type="protein sequence ID" value="MBM6699790.1"/>
    <property type="molecule type" value="Genomic_DNA"/>
</dbReference>
<dbReference type="PANTHER" id="PTHR13929">
    <property type="entry name" value="1,4-DIHYDROXY-2-NAPHTHOATE OCTAPRENYLTRANSFERASE"/>
    <property type="match status" value="1"/>
</dbReference>
<dbReference type="InterPro" id="IPR004657">
    <property type="entry name" value="MenA"/>
</dbReference>
<feature type="transmembrane region" description="Helical" evidence="8">
    <location>
        <begin position="305"/>
        <end position="327"/>
    </location>
</feature>
<evidence type="ECO:0000313" key="10">
    <source>
        <dbReference type="EMBL" id="MBM6699790.1"/>
    </source>
</evidence>
<comment type="catalytic activity">
    <reaction evidence="8">
        <text>an all-trans-polyprenyl diphosphate + 1,4-dihydroxy-2-naphthoate + H(+) = a 2-demethylmenaquinol + CO2 + diphosphate</text>
        <dbReference type="Rhea" id="RHEA:26478"/>
        <dbReference type="Rhea" id="RHEA-COMP:9563"/>
        <dbReference type="Rhea" id="RHEA-COMP:9564"/>
        <dbReference type="ChEBI" id="CHEBI:11173"/>
        <dbReference type="ChEBI" id="CHEBI:15378"/>
        <dbReference type="ChEBI" id="CHEBI:16526"/>
        <dbReference type="ChEBI" id="CHEBI:33019"/>
        <dbReference type="ChEBI" id="CHEBI:55437"/>
        <dbReference type="ChEBI" id="CHEBI:58914"/>
        <dbReference type="EC" id="2.5.1.74"/>
    </reaction>
</comment>
<dbReference type="GO" id="GO:0046428">
    <property type="term" value="F:1,4-dihydroxy-2-naphthoate polyprenyltransferase activity"/>
    <property type="evidence" value="ECO:0007669"/>
    <property type="project" value="UniProtKB-UniRule"/>
</dbReference>
<dbReference type="EC" id="2.5.1.74" evidence="8 9"/>